<dbReference type="EMBL" id="BGPR01000713">
    <property type="protein sequence ID" value="GBM32624.1"/>
    <property type="molecule type" value="Genomic_DNA"/>
</dbReference>
<dbReference type="AlphaFoldDB" id="A0A4Y2EXL5"/>
<organism evidence="2 3">
    <name type="scientific">Araneus ventricosus</name>
    <name type="common">Orbweaver spider</name>
    <name type="synonym">Epeira ventricosa</name>
    <dbReference type="NCBI Taxonomy" id="182803"/>
    <lineage>
        <taxon>Eukaryota</taxon>
        <taxon>Metazoa</taxon>
        <taxon>Ecdysozoa</taxon>
        <taxon>Arthropoda</taxon>
        <taxon>Chelicerata</taxon>
        <taxon>Arachnida</taxon>
        <taxon>Araneae</taxon>
        <taxon>Araneomorphae</taxon>
        <taxon>Entelegynae</taxon>
        <taxon>Araneoidea</taxon>
        <taxon>Araneidae</taxon>
        <taxon>Araneus</taxon>
    </lineage>
</organism>
<feature type="region of interest" description="Disordered" evidence="1">
    <location>
        <begin position="60"/>
        <end position="80"/>
    </location>
</feature>
<keyword evidence="3" id="KW-1185">Reference proteome</keyword>
<accession>A0A4Y2EXL5</accession>
<evidence type="ECO:0000313" key="2">
    <source>
        <dbReference type="EMBL" id="GBM32624.1"/>
    </source>
</evidence>
<name>A0A4Y2EXL5_ARAVE</name>
<feature type="compositionally biased region" description="Basic and acidic residues" evidence="1">
    <location>
        <begin position="71"/>
        <end position="80"/>
    </location>
</feature>
<feature type="region of interest" description="Disordered" evidence="1">
    <location>
        <begin position="192"/>
        <end position="224"/>
    </location>
</feature>
<evidence type="ECO:0000313" key="3">
    <source>
        <dbReference type="Proteomes" id="UP000499080"/>
    </source>
</evidence>
<gene>
    <name evidence="2" type="ORF">AVEN_8463_1</name>
</gene>
<protein>
    <submittedName>
        <fullName evidence="2">Uncharacterized protein</fullName>
    </submittedName>
</protein>
<dbReference type="Proteomes" id="UP000499080">
    <property type="component" value="Unassembled WGS sequence"/>
</dbReference>
<evidence type="ECO:0000256" key="1">
    <source>
        <dbReference type="SAM" id="MobiDB-lite"/>
    </source>
</evidence>
<proteinExistence type="predicted"/>
<comment type="caution">
    <text evidence="2">The sequence shown here is derived from an EMBL/GenBank/DDBJ whole genome shotgun (WGS) entry which is preliminary data.</text>
</comment>
<reference evidence="2 3" key="1">
    <citation type="journal article" date="2019" name="Sci. Rep.">
        <title>Orb-weaving spider Araneus ventricosus genome elucidates the spidroin gene catalogue.</title>
        <authorList>
            <person name="Kono N."/>
            <person name="Nakamura H."/>
            <person name="Ohtoshi R."/>
            <person name="Moran D.A.P."/>
            <person name="Shinohara A."/>
            <person name="Yoshida Y."/>
            <person name="Fujiwara M."/>
            <person name="Mori M."/>
            <person name="Tomita M."/>
            <person name="Arakawa K."/>
        </authorList>
    </citation>
    <scope>NUCLEOTIDE SEQUENCE [LARGE SCALE GENOMIC DNA]</scope>
</reference>
<sequence length="256" mass="28543">MKDKRNSKNGFFRLGSFVGAYIGSQIPSYGSDGAPNYSNPGPKATHPLGIQRTSCGTCHRPHLGKTGTPQEKTDPGSSDEKGWDILWETVAKTPILLSMQNGLCCSVVKIGKFLFNDLLRIHLIKTNFKNLHLLVYSKQNIRCLCSAIPSHDSENVLLRLPAELLNEEENTANSKAFIPTNALRPRWPDKIRVTTEQKQRSSASAQGRDAPTCKRKGREEKTISLTTQIRGRERMDLFPGAKREYGKVCIPVYTQS</sequence>